<dbReference type="RefSeq" id="WP_109939402.1">
    <property type="nucleotide sequence ID" value="NZ_CP176366.1"/>
</dbReference>
<dbReference type="GO" id="GO:1904047">
    <property type="term" value="F:S-adenosyl-L-methionine binding"/>
    <property type="evidence" value="ECO:0007669"/>
    <property type="project" value="TreeGrafter"/>
</dbReference>
<dbReference type="GO" id="GO:0009307">
    <property type="term" value="P:DNA restriction-modification system"/>
    <property type="evidence" value="ECO:0007669"/>
    <property type="project" value="InterPro"/>
</dbReference>
<dbReference type="InterPro" id="IPR002052">
    <property type="entry name" value="DNA_methylase_N6_adenine_CS"/>
</dbReference>
<comment type="similarity">
    <text evidence="1">Belongs to the N(4)/N(6)-methyltransferase family.</text>
</comment>
<dbReference type="Pfam" id="PF02086">
    <property type="entry name" value="MethyltransfD12"/>
    <property type="match status" value="1"/>
</dbReference>
<dbReference type="GO" id="GO:0006298">
    <property type="term" value="P:mismatch repair"/>
    <property type="evidence" value="ECO:0007669"/>
    <property type="project" value="TreeGrafter"/>
</dbReference>
<dbReference type="Proteomes" id="UP000245934">
    <property type="component" value="Unassembled WGS sequence"/>
</dbReference>
<evidence type="ECO:0000256" key="5">
    <source>
        <dbReference type="ARBA" id="ARBA00022691"/>
    </source>
</evidence>
<protein>
    <recommendedName>
        <fullName evidence="2">site-specific DNA-methyltransferase (adenine-specific)</fullName>
        <ecNumber evidence="2">2.1.1.72</ecNumber>
    </recommendedName>
</protein>
<dbReference type="PRINTS" id="PR00505">
    <property type="entry name" value="D12N6MTFRASE"/>
</dbReference>
<name>A0A2V2N7Q5_9EURY</name>
<dbReference type="GO" id="GO:0032259">
    <property type="term" value="P:methylation"/>
    <property type="evidence" value="ECO:0007669"/>
    <property type="project" value="UniProtKB-KW"/>
</dbReference>
<dbReference type="AlphaFoldDB" id="A0A2V2N7Q5"/>
<keyword evidence="4" id="KW-0808">Transferase</keyword>
<evidence type="ECO:0000256" key="3">
    <source>
        <dbReference type="ARBA" id="ARBA00022603"/>
    </source>
</evidence>
<dbReference type="GeneID" id="97608523"/>
<accession>A0A2V2N7Q5</accession>
<keyword evidence="3 7" id="KW-0489">Methyltransferase</keyword>
<comment type="catalytic activity">
    <reaction evidence="6">
        <text>a 2'-deoxyadenosine in DNA + S-adenosyl-L-methionine = an N(6)-methyl-2'-deoxyadenosine in DNA + S-adenosyl-L-homocysteine + H(+)</text>
        <dbReference type="Rhea" id="RHEA:15197"/>
        <dbReference type="Rhea" id="RHEA-COMP:12418"/>
        <dbReference type="Rhea" id="RHEA-COMP:12419"/>
        <dbReference type="ChEBI" id="CHEBI:15378"/>
        <dbReference type="ChEBI" id="CHEBI:57856"/>
        <dbReference type="ChEBI" id="CHEBI:59789"/>
        <dbReference type="ChEBI" id="CHEBI:90615"/>
        <dbReference type="ChEBI" id="CHEBI:90616"/>
        <dbReference type="EC" id="2.1.1.72"/>
    </reaction>
</comment>
<evidence type="ECO:0000256" key="2">
    <source>
        <dbReference type="ARBA" id="ARBA00011900"/>
    </source>
</evidence>
<dbReference type="GO" id="GO:0043565">
    <property type="term" value="F:sequence-specific DNA binding"/>
    <property type="evidence" value="ECO:0007669"/>
    <property type="project" value="TreeGrafter"/>
</dbReference>
<dbReference type="EMBL" id="QGMZ01000005">
    <property type="protein sequence ID" value="PWR76052.1"/>
    <property type="molecule type" value="Genomic_DNA"/>
</dbReference>
<sequence>MKKKSDIIIQSIHRKRGNGDDEYAKPFLKWAGGKSQLLLEFAERLPAGLEQGSITRYVEPFVGGGAMFFYIAQLFPLKESVICDINPELILTWQTIKYDVESLIQLLTDLQITYDSLDQNKRMDLFYQVRDSLNKEQKKFDYNTYHKETIRRASQLIFLNRTCFNGLFRLNSKGEFNVPFGKYKNPTIVNEKNLRKVSALLSNTTIIQGDFNQCLQYAGPGAFIYIDPPYRPLNQTSKFTGYSQEGFFEKDQIRLSDFFTDAHKTGAQIMLSNSDPKNEDPSDHFFDDIYRDYTIERVQAKRMINSDAEKRGSINELIIRNYQ</sequence>
<dbReference type="InterPro" id="IPR023095">
    <property type="entry name" value="Ade_MeTrfase_dom_2"/>
</dbReference>
<comment type="caution">
    <text evidence="7">The sequence shown here is derived from an EMBL/GenBank/DDBJ whole genome shotgun (WGS) entry which is preliminary data.</text>
</comment>
<dbReference type="SUPFAM" id="SSF53335">
    <property type="entry name" value="S-adenosyl-L-methionine-dependent methyltransferases"/>
    <property type="match status" value="1"/>
</dbReference>
<dbReference type="PANTHER" id="PTHR30481:SF3">
    <property type="entry name" value="DNA ADENINE METHYLASE"/>
    <property type="match status" value="1"/>
</dbReference>
<dbReference type="PANTHER" id="PTHR30481">
    <property type="entry name" value="DNA ADENINE METHYLASE"/>
    <property type="match status" value="1"/>
</dbReference>
<dbReference type="Gene3D" id="3.40.50.150">
    <property type="entry name" value="Vaccinia Virus protein VP39"/>
    <property type="match status" value="1"/>
</dbReference>
<dbReference type="InterPro" id="IPR012327">
    <property type="entry name" value="MeTrfase_D12"/>
</dbReference>
<proteinExistence type="inferred from homology"/>
<dbReference type="Gene3D" id="1.10.1020.10">
    <property type="entry name" value="Adenine-specific Methyltransferase, Domain 2"/>
    <property type="match status" value="1"/>
</dbReference>
<dbReference type="NCBIfam" id="TIGR00571">
    <property type="entry name" value="dam"/>
    <property type="match status" value="1"/>
</dbReference>
<keyword evidence="8" id="KW-1185">Reference proteome</keyword>
<dbReference type="EC" id="2.1.1.72" evidence="2"/>
<dbReference type="InterPro" id="IPR012263">
    <property type="entry name" value="M_m6A_EcoRV"/>
</dbReference>
<organism evidence="7 8">
    <name type="scientific">Methanospirillum stamsii</name>
    <dbReference type="NCBI Taxonomy" id="1277351"/>
    <lineage>
        <taxon>Archaea</taxon>
        <taxon>Methanobacteriati</taxon>
        <taxon>Methanobacteriota</taxon>
        <taxon>Stenosarchaea group</taxon>
        <taxon>Methanomicrobia</taxon>
        <taxon>Methanomicrobiales</taxon>
        <taxon>Methanospirillaceae</taxon>
        <taxon>Methanospirillum</taxon>
    </lineage>
</organism>
<evidence type="ECO:0000256" key="1">
    <source>
        <dbReference type="ARBA" id="ARBA00006594"/>
    </source>
</evidence>
<evidence type="ECO:0000313" key="8">
    <source>
        <dbReference type="Proteomes" id="UP000245934"/>
    </source>
</evidence>
<keyword evidence="5" id="KW-0949">S-adenosyl-L-methionine</keyword>
<evidence type="ECO:0000313" key="7">
    <source>
        <dbReference type="EMBL" id="PWR76052.1"/>
    </source>
</evidence>
<evidence type="ECO:0000256" key="6">
    <source>
        <dbReference type="ARBA" id="ARBA00047942"/>
    </source>
</evidence>
<evidence type="ECO:0000256" key="4">
    <source>
        <dbReference type="ARBA" id="ARBA00022679"/>
    </source>
</evidence>
<dbReference type="PIRSF" id="PIRSF000398">
    <property type="entry name" value="M_m6A_EcoRV"/>
    <property type="match status" value="1"/>
</dbReference>
<reference evidence="7 8" key="1">
    <citation type="submission" date="2018-05" db="EMBL/GenBank/DDBJ databases">
        <title>Draft genome of Methanospirillum stamsii Pt1.</title>
        <authorList>
            <person name="Dueholm M.S."/>
            <person name="Nielsen P.H."/>
            <person name="Bakmann L.F."/>
            <person name="Otzen D.E."/>
        </authorList>
    </citation>
    <scope>NUCLEOTIDE SEQUENCE [LARGE SCALE GENOMIC DNA]</scope>
    <source>
        <strain evidence="7 8">Pt1</strain>
    </source>
</reference>
<dbReference type="PROSITE" id="PS00092">
    <property type="entry name" value="N6_MTASE"/>
    <property type="match status" value="1"/>
</dbReference>
<dbReference type="GO" id="GO:0009007">
    <property type="term" value="F:site-specific DNA-methyltransferase (adenine-specific) activity"/>
    <property type="evidence" value="ECO:0007669"/>
    <property type="project" value="UniProtKB-EC"/>
</dbReference>
<gene>
    <name evidence="7" type="ORF">DLD82_01560</name>
</gene>
<dbReference type="OrthoDB" id="372040at2157"/>
<dbReference type="InterPro" id="IPR029063">
    <property type="entry name" value="SAM-dependent_MTases_sf"/>
</dbReference>